<keyword evidence="3" id="KW-1185">Reference proteome</keyword>
<dbReference type="EMBL" id="MU853402">
    <property type="protein sequence ID" value="KAK4137754.1"/>
    <property type="molecule type" value="Genomic_DNA"/>
</dbReference>
<protein>
    <submittedName>
        <fullName evidence="2">Uncharacterized protein</fullName>
    </submittedName>
</protein>
<organism evidence="2 3">
    <name type="scientific">Trichocladium antarcticum</name>
    <dbReference type="NCBI Taxonomy" id="1450529"/>
    <lineage>
        <taxon>Eukaryota</taxon>
        <taxon>Fungi</taxon>
        <taxon>Dikarya</taxon>
        <taxon>Ascomycota</taxon>
        <taxon>Pezizomycotina</taxon>
        <taxon>Sordariomycetes</taxon>
        <taxon>Sordariomycetidae</taxon>
        <taxon>Sordariales</taxon>
        <taxon>Chaetomiaceae</taxon>
        <taxon>Trichocladium</taxon>
    </lineage>
</organism>
<comment type="caution">
    <text evidence="2">The sequence shown here is derived from an EMBL/GenBank/DDBJ whole genome shotgun (WGS) entry which is preliminary data.</text>
</comment>
<dbReference type="GO" id="GO:0016020">
    <property type="term" value="C:membrane"/>
    <property type="evidence" value="ECO:0007669"/>
    <property type="project" value="InterPro"/>
</dbReference>
<dbReference type="InterPro" id="IPR033481">
    <property type="entry name" value="Dni1/Fig1"/>
</dbReference>
<gene>
    <name evidence="2" type="ORF">BT67DRAFT_447487</name>
</gene>
<feature type="transmembrane region" description="Helical" evidence="1">
    <location>
        <begin position="240"/>
        <end position="260"/>
    </location>
</feature>
<reference evidence="2" key="2">
    <citation type="submission" date="2023-05" db="EMBL/GenBank/DDBJ databases">
        <authorList>
            <consortium name="Lawrence Berkeley National Laboratory"/>
            <person name="Steindorff A."/>
            <person name="Hensen N."/>
            <person name="Bonometti L."/>
            <person name="Westerberg I."/>
            <person name="Brannstrom I.O."/>
            <person name="Guillou S."/>
            <person name="Cros-Aarteil S."/>
            <person name="Calhoun S."/>
            <person name="Haridas S."/>
            <person name="Kuo A."/>
            <person name="Mondo S."/>
            <person name="Pangilinan J."/>
            <person name="Riley R."/>
            <person name="Labutti K."/>
            <person name="Andreopoulos B."/>
            <person name="Lipzen A."/>
            <person name="Chen C."/>
            <person name="Yanf M."/>
            <person name="Daum C."/>
            <person name="Ng V."/>
            <person name="Clum A."/>
            <person name="Ohm R."/>
            <person name="Martin F."/>
            <person name="Silar P."/>
            <person name="Natvig D."/>
            <person name="Lalanne C."/>
            <person name="Gautier V."/>
            <person name="Ament-Velasquez S.L."/>
            <person name="Kruys A."/>
            <person name="Hutchinson M.I."/>
            <person name="Powell A.J."/>
            <person name="Barry K."/>
            <person name="Miller A.N."/>
            <person name="Grigoriev I.V."/>
            <person name="Debuchy R."/>
            <person name="Gladieux P."/>
            <person name="Thoren M.H."/>
            <person name="Johannesson H."/>
        </authorList>
    </citation>
    <scope>NUCLEOTIDE SEQUENCE</scope>
    <source>
        <strain evidence="2">CBS 123565</strain>
    </source>
</reference>
<keyword evidence="1" id="KW-1133">Transmembrane helix</keyword>
<evidence type="ECO:0000313" key="2">
    <source>
        <dbReference type="EMBL" id="KAK4137754.1"/>
    </source>
</evidence>
<keyword evidence="1" id="KW-0472">Membrane</keyword>
<dbReference type="AlphaFoldDB" id="A0AAN6ZHH8"/>
<feature type="transmembrane region" description="Helical" evidence="1">
    <location>
        <begin position="191"/>
        <end position="210"/>
    </location>
</feature>
<accession>A0AAN6ZHH8</accession>
<feature type="transmembrane region" description="Helical" evidence="1">
    <location>
        <begin position="149"/>
        <end position="170"/>
    </location>
</feature>
<dbReference type="Proteomes" id="UP001304895">
    <property type="component" value="Unassembled WGS sequence"/>
</dbReference>
<proteinExistence type="predicted"/>
<dbReference type="Pfam" id="PF12351">
    <property type="entry name" value="Fig1"/>
    <property type="match status" value="1"/>
</dbReference>
<keyword evidence="1" id="KW-0812">Transmembrane</keyword>
<reference evidence="2" key="1">
    <citation type="journal article" date="2023" name="Mol. Phylogenet. Evol.">
        <title>Genome-scale phylogeny and comparative genomics of the fungal order Sordariales.</title>
        <authorList>
            <person name="Hensen N."/>
            <person name="Bonometti L."/>
            <person name="Westerberg I."/>
            <person name="Brannstrom I.O."/>
            <person name="Guillou S."/>
            <person name="Cros-Aarteil S."/>
            <person name="Calhoun S."/>
            <person name="Haridas S."/>
            <person name="Kuo A."/>
            <person name="Mondo S."/>
            <person name="Pangilinan J."/>
            <person name="Riley R."/>
            <person name="LaButti K."/>
            <person name="Andreopoulos B."/>
            <person name="Lipzen A."/>
            <person name="Chen C."/>
            <person name="Yan M."/>
            <person name="Daum C."/>
            <person name="Ng V."/>
            <person name="Clum A."/>
            <person name="Steindorff A."/>
            <person name="Ohm R.A."/>
            <person name="Martin F."/>
            <person name="Silar P."/>
            <person name="Natvig D.O."/>
            <person name="Lalanne C."/>
            <person name="Gautier V."/>
            <person name="Ament-Velasquez S.L."/>
            <person name="Kruys A."/>
            <person name="Hutchinson M.I."/>
            <person name="Powell A.J."/>
            <person name="Barry K."/>
            <person name="Miller A.N."/>
            <person name="Grigoriev I.V."/>
            <person name="Debuchy R."/>
            <person name="Gladieux P."/>
            <person name="Hiltunen Thoren M."/>
            <person name="Johannesson H."/>
        </authorList>
    </citation>
    <scope>NUCLEOTIDE SEQUENCE</scope>
    <source>
        <strain evidence="2">CBS 123565</strain>
    </source>
</reference>
<name>A0AAN6ZHH8_9PEZI</name>
<evidence type="ECO:0000256" key="1">
    <source>
        <dbReference type="SAM" id="Phobius"/>
    </source>
</evidence>
<sequence length="274" mass="28047">MVLMKMAKMYFKPLGLLKLAPYLLIVPIIVFHALCLTGCLSTSPAIPNIYLVALRSAHNTSAAVPLQVRIGYHGICGIDAHGTRCQSARGSSADALAAALFPDPPTGTGTGTGTTTGTTTARALPARAATPTETTDLITTALALQQHTFTPVLAAGGVLFVLGLAALALLKRDVAGPAAWDHPRRSTLIRRATCGLLSGSAALVFAAALATTQAAGALEFATAGMADASVLARAGTTLQVLQWTVLGLEVVFGVAAPFLVRSEAAGEGEYKGEV</sequence>
<evidence type="ECO:0000313" key="3">
    <source>
        <dbReference type="Proteomes" id="UP001304895"/>
    </source>
</evidence>